<dbReference type="GO" id="GO:0005987">
    <property type="term" value="P:sucrose catabolic process"/>
    <property type="evidence" value="ECO:0007669"/>
    <property type="project" value="TreeGrafter"/>
</dbReference>
<dbReference type="SUPFAM" id="SSF49899">
    <property type="entry name" value="Concanavalin A-like lectins/glucanases"/>
    <property type="match status" value="1"/>
</dbReference>
<keyword evidence="3" id="KW-1185">Reference proteome</keyword>
<dbReference type="OrthoDB" id="9759709at2"/>
<accession>A0A366XYY9</accession>
<dbReference type="EMBL" id="QOCW01000003">
    <property type="protein sequence ID" value="RBW70778.1"/>
    <property type="molecule type" value="Genomic_DNA"/>
</dbReference>
<evidence type="ECO:0000313" key="2">
    <source>
        <dbReference type="EMBL" id="RBW70778.1"/>
    </source>
</evidence>
<reference evidence="2 3" key="1">
    <citation type="submission" date="2018-07" db="EMBL/GenBank/DDBJ databases">
        <title>Lottiidibacillus patelloidae gen. nov., sp. nov., isolated from the intestinal tract of a marine limpet and the reclassification of B. taeanensis BH030017T, B. algicola KMM 3737T and B. hwajinpoensis SW-72T as genus Lottiidibacillus.</title>
        <authorList>
            <person name="Liu R."/>
            <person name="Huang Z."/>
        </authorList>
    </citation>
    <scope>NUCLEOTIDE SEQUENCE [LARGE SCALE GENOMIC DNA]</scope>
    <source>
        <strain evidence="2 3">BH030017</strain>
    </source>
</reference>
<proteinExistence type="predicted"/>
<dbReference type="GO" id="GO:0005737">
    <property type="term" value="C:cytoplasm"/>
    <property type="evidence" value="ECO:0007669"/>
    <property type="project" value="TreeGrafter"/>
</dbReference>
<dbReference type="Proteomes" id="UP000253314">
    <property type="component" value="Unassembled WGS sequence"/>
</dbReference>
<organism evidence="2 3">
    <name type="scientific">Bacillus taeanensis</name>
    <dbReference type="NCBI Taxonomy" id="273032"/>
    <lineage>
        <taxon>Bacteria</taxon>
        <taxon>Bacillati</taxon>
        <taxon>Bacillota</taxon>
        <taxon>Bacilli</taxon>
        <taxon>Bacillales</taxon>
        <taxon>Bacillaceae</taxon>
        <taxon>Bacillus</taxon>
    </lineage>
</organism>
<dbReference type="Gene3D" id="2.60.120.560">
    <property type="entry name" value="Exo-inulinase, domain 1"/>
    <property type="match status" value="1"/>
</dbReference>
<dbReference type="InterPro" id="IPR013189">
    <property type="entry name" value="Glyco_hydro_32_C"/>
</dbReference>
<evidence type="ECO:0000313" key="3">
    <source>
        <dbReference type="Proteomes" id="UP000253314"/>
    </source>
</evidence>
<dbReference type="Pfam" id="PF08244">
    <property type="entry name" value="Glyco_hydro_32C"/>
    <property type="match status" value="1"/>
</dbReference>
<dbReference type="PANTHER" id="PTHR42800">
    <property type="entry name" value="EXOINULINASE INUD (AFU_ORTHOLOGUE AFUA_5G00480)"/>
    <property type="match status" value="1"/>
</dbReference>
<dbReference type="PANTHER" id="PTHR42800:SF1">
    <property type="entry name" value="EXOINULINASE INUD (AFU_ORTHOLOGUE AFUA_5G00480)"/>
    <property type="match status" value="1"/>
</dbReference>
<comment type="caution">
    <text evidence="2">The sequence shown here is derived from an EMBL/GenBank/DDBJ whole genome shotgun (WGS) entry which is preliminary data.</text>
</comment>
<dbReference type="AlphaFoldDB" id="A0A366XYY9"/>
<feature type="domain" description="Glycosyl hydrolase family 32 C-terminal" evidence="1">
    <location>
        <begin position="3"/>
        <end position="77"/>
    </location>
</feature>
<protein>
    <recommendedName>
        <fullName evidence="1">Glycosyl hydrolase family 32 C-terminal domain-containing protein</fullName>
    </recommendedName>
</protein>
<dbReference type="InterPro" id="IPR013320">
    <property type="entry name" value="ConA-like_dom_sf"/>
</dbReference>
<dbReference type="GO" id="GO:0004575">
    <property type="term" value="F:sucrose alpha-glucosidase activity"/>
    <property type="evidence" value="ECO:0007669"/>
    <property type="project" value="TreeGrafter"/>
</dbReference>
<dbReference type="RefSeq" id="WP_113804772.1">
    <property type="nucleotide sequence ID" value="NZ_QOCW01000003.1"/>
</dbReference>
<name>A0A366XYY9_9BACI</name>
<evidence type="ECO:0000259" key="1">
    <source>
        <dbReference type="Pfam" id="PF08244"/>
    </source>
</evidence>
<sequence>MNNEETCIGYDVSEEEWFVDRTKSGVVQFNDSFAGKHTGKLTISDNKVKMHFFVDWSSVEVFGNNGESVITELIFPDD</sequence>
<gene>
    <name evidence="2" type="ORF">DS031_04680</name>
</gene>